<dbReference type="EMBL" id="UGSJ01000001">
    <property type="protein sequence ID" value="SUA92777.1"/>
    <property type="molecule type" value="Genomic_DNA"/>
</dbReference>
<dbReference type="EMBL" id="CP010310">
    <property type="protein sequence ID" value="AJC23636.2"/>
    <property type="molecule type" value="Genomic_DNA"/>
</dbReference>
<evidence type="ECO:0000313" key="2">
    <source>
        <dbReference type="EMBL" id="AJC23636.2"/>
    </source>
</evidence>
<organism evidence="3 5">
    <name type="scientific">Pandoraea pulmonicola</name>
    <dbReference type="NCBI Taxonomy" id="93221"/>
    <lineage>
        <taxon>Bacteria</taxon>
        <taxon>Pseudomonadati</taxon>
        <taxon>Pseudomonadota</taxon>
        <taxon>Betaproteobacteria</taxon>
        <taxon>Burkholderiales</taxon>
        <taxon>Burkholderiaceae</taxon>
        <taxon>Pandoraea</taxon>
    </lineage>
</organism>
<feature type="signal peptide" evidence="1">
    <location>
        <begin position="1"/>
        <end position="34"/>
    </location>
</feature>
<keyword evidence="4" id="KW-1185">Reference proteome</keyword>
<evidence type="ECO:0000313" key="4">
    <source>
        <dbReference type="Proteomes" id="UP000035086"/>
    </source>
</evidence>
<evidence type="ECO:0000313" key="3">
    <source>
        <dbReference type="EMBL" id="SUA92777.1"/>
    </source>
</evidence>
<name>A0AAJ4ZG28_PANPU</name>
<feature type="chain" id="PRO_5042522079" evidence="1">
    <location>
        <begin position="35"/>
        <end position="556"/>
    </location>
</feature>
<dbReference type="InterPro" id="IPR010727">
    <property type="entry name" value="DUF1302"/>
</dbReference>
<dbReference type="KEGG" id="ppul:RO07_24990"/>
<evidence type="ECO:0000313" key="5">
    <source>
        <dbReference type="Proteomes" id="UP000254589"/>
    </source>
</evidence>
<reference evidence="3 5" key="3">
    <citation type="submission" date="2018-06" db="EMBL/GenBank/DDBJ databases">
        <authorList>
            <consortium name="Pathogen Informatics"/>
            <person name="Doyle S."/>
        </authorList>
    </citation>
    <scope>NUCLEOTIDE SEQUENCE [LARGE SCALE GENOMIC DNA]</scope>
    <source>
        <strain evidence="3 5">NCTC13159</strain>
    </source>
</reference>
<reference evidence="2" key="2">
    <citation type="submission" date="2016-11" db="EMBL/GenBank/DDBJ databases">
        <title>Complete Genome Sequencing of Pandoraea pulmonicola DSM 16583.</title>
        <authorList>
            <person name="Chan K.-G."/>
        </authorList>
    </citation>
    <scope>NUCLEOTIDE SEQUENCE</scope>
    <source>
        <strain evidence="2">DSM 16583</strain>
    </source>
</reference>
<protein>
    <submittedName>
        <fullName evidence="3">Protein of uncharacterized function (DUF1302)</fullName>
    </submittedName>
</protein>
<dbReference type="Proteomes" id="UP000035086">
    <property type="component" value="Chromosome"/>
</dbReference>
<accession>A0AAJ4ZG28</accession>
<dbReference type="AlphaFoldDB" id="A0AAJ4ZG28"/>
<proteinExistence type="predicted"/>
<gene>
    <name evidence="3" type="ORF">NCTC13159_04315</name>
    <name evidence="2" type="ORF">RO07_24990</name>
</gene>
<dbReference type="Proteomes" id="UP000254589">
    <property type="component" value="Unassembled WGS sequence"/>
</dbReference>
<keyword evidence="1" id="KW-0732">Signal</keyword>
<dbReference type="Pfam" id="PF06980">
    <property type="entry name" value="DUF1302"/>
    <property type="match status" value="1"/>
</dbReference>
<sequence>MRQVLKARRDCRRGRILRLTILAAGAMSALSATAMEIDLGNPDVIARWDTTLKYSNAFRLSGAAPALVANPNNDDGDRNFRAGLISNRVDLFSEMDATWQRRFGVRLSGAAYYDSVYNRSNSNPGFAGGAYPNQTSVPSNQFTSTARVTQGRNVELLDAFVFGKFDLDTGDATVRAGRHALIWGESLFFGANAIAGGQMPVDAVKLASVPGTQFKEAIRPVPQLSGQMQLGPNVSVGAYYQLEWVPNRVPVAGTYFSNNDTDVGSERMLLGPGVPAAVRLGDVKPKNSGQGGVQLRFREADTDFGLYAIRFHSKTPQVVPVLGLTPGGPAPTGYRLAYQEGITALGASASHTFGDVNLAIEGSIRHNQDLASNRGVDASAISPAPATNNTDNPGYAVGNTAHINISSITSLPVTPFWREANLTAEFAWSHVMRITRNPGAADVNGTRDGFQVRFILEPTYRNVFSGVDISIPIGMSWAPSSSRPLAAGNPNAWTPAGGGDITIGINASFRDAWRFTLAYTHYYGALGSFTTAANAFSWQQTLKDRDFIAASLRYSF</sequence>
<evidence type="ECO:0000256" key="1">
    <source>
        <dbReference type="SAM" id="SignalP"/>
    </source>
</evidence>
<reference evidence="4" key="1">
    <citation type="submission" date="2014-12" db="EMBL/GenBank/DDBJ databases">
        <title>Complete Genome Sequencing of Pandoraea pulmonicola DSM 16583.</title>
        <authorList>
            <person name="Chan K.-G."/>
        </authorList>
    </citation>
    <scope>NUCLEOTIDE SEQUENCE [LARGE SCALE GENOMIC DNA]</scope>
    <source>
        <strain evidence="4">DSM 16583</strain>
    </source>
</reference>